<comment type="similarity">
    <text evidence="1">Belongs to the oxygen-dependent FAD-linked oxidoreductase family.</text>
</comment>
<evidence type="ECO:0000256" key="5">
    <source>
        <dbReference type="SAM" id="MobiDB-lite"/>
    </source>
</evidence>
<protein>
    <submittedName>
        <fullName evidence="7">CAZyme family AA7</fullName>
    </submittedName>
</protein>
<keyword evidence="3" id="KW-0274">FAD</keyword>
<evidence type="ECO:0000256" key="2">
    <source>
        <dbReference type="ARBA" id="ARBA00022630"/>
    </source>
</evidence>
<dbReference type="PANTHER" id="PTHR42973:SF25">
    <property type="entry name" value="PHOSPHOMEVALONATE KINASE"/>
    <property type="match status" value="1"/>
</dbReference>
<dbReference type="InterPro" id="IPR050416">
    <property type="entry name" value="FAD-linked_Oxidoreductase"/>
</dbReference>
<evidence type="ECO:0000256" key="4">
    <source>
        <dbReference type="ARBA" id="ARBA00023002"/>
    </source>
</evidence>
<keyword evidence="2" id="KW-0285">Flavoprotein</keyword>
<accession>A0ABR0BGR9</accession>
<dbReference type="Pfam" id="PF00156">
    <property type="entry name" value="Pribosyltran"/>
    <property type="match status" value="1"/>
</dbReference>
<evidence type="ECO:0000313" key="8">
    <source>
        <dbReference type="Proteomes" id="UP001287286"/>
    </source>
</evidence>
<dbReference type="Pfam" id="PF04275">
    <property type="entry name" value="P-mevalo_kinase"/>
    <property type="match status" value="1"/>
</dbReference>
<proteinExistence type="inferred from homology"/>
<dbReference type="Gene3D" id="3.30.465.10">
    <property type="match status" value="1"/>
</dbReference>
<dbReference type="SUPFAM" id="SSF56176">
    <property type="entry name" value="FAD-binding/transporter-associated domain-like"/>
    <property type="match status" value="1"/>
</dbReference>
<comment type="caution">
    <text evidence="7">The sequence shown here is derived from an EMBL/GenBank/DDBJ whole genome shotgun (WGS) entry which is preliminary data.</text>
</comment>
<dbReference type="InterPro" id="IPR029063">
    <property type="entry name" value="SAM-dependent_MTases_sf"/>
</dbReference>
<dbReference type="InterPro" id="IPR027417">
    <property type="entry name" value="P-loop_NTPase"/>
</dbReference>
<dbReference type="Proteomes" id="UP001287286">
    <property type="component" value="Unassembled WGS sequence"/>
</dbReference>
<dbReference type="Gene3D" id="3.40.50.2020">
    <property type="match status" value="1"/>
</dbReference>
<dbReference type="EMBL" id="JAWRVI010000107">
    <property type="protein sequence ID" value="KAK4077175.1"/>
    <property type="molecule type" value="Genomic_DNA"/>
</dbReference>
<dbReference type="CDD" id="cd06223">
    <property type="entry name" value="PRTases_typeI"/>
    <property type="match status" value="1"/>
</dbReference>
<dbReference type="Gene3D" id="3.40.462.20">
    <property type="match status" value="1"/>
</dbReference>
<dbReference type="InterPro" id="IPR006094">
    <property type="entry name" value="Oxid_FAD_bind_N"/>
</dbReference>
<reference evidence="7 8" key="1">
    <citation type="journal article" date="2024" name="Microbiol. Resour. Announc.">
        <title>Genome annotations for the ascomycete fungi Trichoderma harzianum, Trichoderma aggressivum, and Purpureocillium lilacinum.</title>
        <authorList>
            <person name="Beijen E.P.W."/>
            <person name="Ohm R.A."/>
        </authorList>
    </citation>
    <scope>NUCLEOTIDE SEQUENCE [LARGE SCALE GENOMIC DNA]</scope>
    <source>
        <strain evidence="7 8">CBS 150709</strain>
    </source>
</reference>
<feature type="domain" description="FAD-binding PCMH-type" evidence="6">
    <location>
        <begin position="300"/>
        <end position="491"/>
    </location>
</feature>
<dbReference type="InterPro" id="IPR036318">
    <property type="entry name" value="FAD-bd_PCMH-like_sf"/>
</dbReference>
<gene>
    <name evidence="7" type="ORF">Purlil1_12478</name>
</gene>
<dbReference type="InterPro" id="IPR000836">
    <property type="entry name" value="PRTase_dom"/>
</dbReference>
<dbReference type="SUPFAM" id="SSF53271">
    <property type="entry name" value="PRTase-like"/>
    <property type="match status" value="1"/>
</dbReference>
<dbReference type="InterPro" id="IPR016166">
    <property type="entry name" value="FAD-bd_PCMH"/>
</dbReference>
<keyword evidence="4" id="KW-0560">Oxidoreductase</keyword>
<dbReference type="InterPro" id="IPR029057">
    <property type="entry name" value="PRTase-like"/>
</dbReference>
<keyword evidence="8" id="KW-1185">Reference proteome</keyword>
<dbReference type="SUPFAM" id="SSF53335">
    <property type="entry name" value="S-adenosyl-L-methionine-dependent methyltransferases"/>
    <property type="match status" value="1"/>
</dbReference>
<dbReference type="Gene3D" id="3.40.50.150">
    <property type="entry name" value="Vaccinia Virus protein VP39"/>
    <property type="match status" value="1"/>
</dbReference>
<organism evidence="7 8">
    <name type="scientific">Purpureocillium lilacinum</name>
    <name type="common">Paecilomyces lilacinus</name>
    <dbReference type="NCBI Taxonomy" id="33203"/>
    <lineage>
        <taxon>Eukaryota</taxon>
        <taxon>Fungi</taxon>
        <taxon>Dikarya</taxon>
        <taxon>Ascomycota</taxon>
        <taxon>Pezizomycotina</taxon>
        <taxon>Sordariomycetes</taxon>
        <taxon>Hypocreomycetidae</taxon>
        <taxon>Hypocreales</taxon>
        <taxon>Ophiocordycipitaceae</taxon>
        <taxon>Purpureocillium</taxon>
    </lineage>
</organism>
<name>A0ABR0BGR9_PURLI</name>
<evidence type="ECO:0000256" key="3">
    <source>
        <dbReference type="ARBA" id="ARBA00022827"/>
    </source>
</evidence>
<dbReference type="PANTHER" id="PTHR42973">
    <property type="entry name" value="BINDING OXIDOREDUCTASE, PUTATIVE (AFU_ORTHOLOGUE AFUA_1G17690)-RELATED"/>
    <property type="match status" value="1"/>
</dbReference>
<dbReference type="PROSITE" id="PS51387">
    <property type="entry name" value="FAD_PCMH"/>
    <property type="match status" value="1"/>
</dbReference>
<dbReference type="InterPro" id="IPR005919">
    <property type="entry name" value="Pmev_kin_anim"/>
</dbReference>
<evidence type="ECO:0000256" key="1">
    <source>
        <dbReference type="ARBA" id="ARBA00005466"/>
    </source>
</evidence>
<evidence type="ECO:0000259" key="6">
    <source>
        <dbReference type="PROSITE" id="PS51387"/>
    </source>
</evidence>
<dbReference type="Gene3D" id="3.40.50.300">
    <property type="entry name" value="P-loop containing nucleotide triphosphate hydrolases"/>
    <property type="match status" value="1"/>
</dbReference>
<sequence length="1144" mass="123260">MATLENLKYSLRRSAIQPAPTPPLSDEQYSAGFDILVRGSDWTYQRFIVPQLSALLASLLKARPSISVLEVGPGPTTVLGYLPPCIRSKVSRYAAFEPNHLFAERLEAWFHSTTPFRYLEQPPNISRSPFLANSNPEVEMATGVRTGFDAILFCHSLYGLQPKREFIKNALEILVKRPDAGLVVIFHRDKNLDLHGLLHHQTASFPPGFVAVADDDTSLDHFASFIAGFIAKDAETDGAVRRKWRGICRDLARRDETHPGNLLFSAPTIMAAFTQSAVPLLDLTARLPIGVNRVKNREARLSRPSAIVRPTEVSQVQGCVRWALNHGVALTVVGGGHSGHCLWPGAVAIDMGAFDQIHILDNAERINNKTVCGSFVVAGSGCRSGELVGKALEVGLTVPLGARPSVGAGMWLQGGIGHLARLHGLSCDAIVGAVLISLASGQILYVGHVPVQLRPPGAVNPDNESDILWAIKGAGTNFGIIISVTFEAYAAPTYSVRNWLIPVNDTDEAQRKLGAFDEAATGSLPKGISIDAYLYWDTMLHLGLTMFNTLTTGTNVTAATTTPIDTILGPADDCTVVDGVGLFETEMYMSKMHKGHGGGKTSSFKRCLFLKSIRASGVASILVAAITSRPTPLCYFHLLQGGGAVADVAGAATAFGCRDWDFACIITGVWPRDQDGTTVAQDAVQWVYDVARDLLPLSSGAYAADLGPDPRDASLAARAFGSNGPRLARLKQSLDPGNVLAYACPLPKVKPGPRLVILVTGNSCAGKDYCANIWASVFTTYHAVKARAVSISDATKREYAAETGANLDRLLWDREYKERHRPALTAYFQAQVEQRPRLPEEHFLTVVSKAVDTDVLFITGMRDEAPLAAMSHLAPGTKLLEVNVKANKETRQTRRGHQFGEDDGSDSREGSGDPGCSDSNSCPSFIFENETPGDTVIKSFCETYLLPFVHKELQRLASMVRSVPDFPRRGIQFRHVLNIAQEPGGLALCTSLLAKHFTGDWANINAVVSCEVGGIVYASALAARVDVPLVLIREGGKLPPPIISVVKSPSHISSSIGNKPGQTSIEMGRDVVSKDASVVVVDDVLATGKTACAVLRLLAEAGIGPENVQILVVAEFPIHRGRSRLRQHGYGRTKIHSLLVFEGV</sequence>
<dbReference type="Pfam" id="PF01565">
    <property type="entry name" value="FAD_binding_4"/>
    <property type="match status" value="1"/>
</dbReference>
<feature type="region of interest" description="Disordered" evidence="5">
    <location>
        <begin position="887"/>
        <end position="917"/>
    </location>
</feature>
<evidence type="ECO:0000313" key="7">
    <source>
        <dbReference type="EMBL" id="KAK4077175.1"/>
    </source>
</evidence>
<dbReference type="InterPro" id="IPR016169">
    <property type="entry name" value="FAD-bd_PCMH_sub2"/>
</dbReference>